<proteinExistence type="predicted"/>
<evidence type="ECO:0000256" key="1">
    <source>
        <dbReference type="SAM" id="Phobius"/>
    </source>
</evidence>
<gene>
    <name evidence="2" type="ORF">PROQFM164_S01g002798</name>
</gene>
<keyword evidence="1" id="KW-1133">Transmembrane helix</keyword>
<dbReference type="AlphaFoldDB" id="W6QH88"/>
<keyword evidence="3" id="KW-1185">Reference proteome</keyword>
<reference evidence="2" key="1">
    <citation type="journal article" date="2014" name="Nat. Commun.">
        <title>Multiple recent horizontal transfers of a large genomic region in cheese making fungi.</title>
        <authorList>
            <person name="Cheeseman K."/>
            <person name="Ropars J."/>
            <person name="Renault P."/>
            <person name="Dupont J."/>
            <person name="Gouzy J."/>
            <person name="Branca A."/>
            <person name="Abraham A.L."/>
            <person name="Ceppi M."/>
            <person name="Conseiller E."/>
            <person name="Debuchy R."/>
            <person name="Malagnac F."/>
            <person name="Goarin A."/>
            <person name="Silar P."/>
            <person name="Lacoste S."/>
            <person name="Sallet E."/>
            <person name="Bensimon A."/>
            <person name="Giraud T."/>
            <person name="Brygoo Y."/>
        </authorList>
    </citation>
    <scope>NUCLEOTIDE SEQUENCE [LARGE SCALE GENOMIC DNA]</scope>
    <source>
        <strain evidence="2">FM164</strain>
    </source>
</reference>
<accession>W6QH88</accession>
<name>W6QH88_PENRF</name>
<dbReference type="EMBL" id="HG792015">
    <property type="protein sequence ID" value="CDM28987.1"/>
    <property type="molecule type" value="Genomic_DNA"/>
</dbReference>
<evidence type="ECO:0000313" key="3">
    <source>
        <dbReference type="Proteomes" id="UP000030686"/>
    </source>
</evidence>
<dbReference type="OrthoDB" id="1928087at2759"/>
<feature type="transmembrane region" description="Helical" evidence="1">
    <location>
        <begin position="52"/>
        <end position="71"/>
    </location>
</feature>
<sequence length="98" mass="11349">MDDANDETNVQDLLNSFQIKQSIPARLNELQFQVFTDFVFTWRFYFDDPSTWGSSFFIFAALAIELLRVAAWDVGVRNMDTEELPDHIFLPSTMESAC</sequence>
<dbReference type="Proteomes" id="UP000030686">
    <property type="component" value="Unassembled WGS sequence"/>
</dbReference>
<protein>
    <submittedName>
        <fullName evidence="2">Genomic scaffold, ProqFM164S01</fullName>
    </submittedName>
</protein>
<keyword evidence="1" id="KW-0812">Transmembrane</keyword>
<evidence type="ECO:0000313" key="2">
    <source>
        <dbReference type="EMBL" id="CDM28987.1"/>
    </source>
</evidence>
<keyword evidence="1" id="KW-0472">Membrane</keyword>
<organism evidence="2 3">
    <name type="scientific">Penicillium roqueforti (strain FM164)</name>
    <dbReference type="NCBI Taxonomy" id="1365484"/>
    <lineage>
        <taxon>Eukaryota</taxon>
        <taxon>Fungi</taxon>
        <taxon>Dikarya</taxon>
        <taxon>Ascomycota</taxon>
        <taxon>Pezizomycotina</taxon>
        <taxon>Eurotiomycetes</taxon>
        <taxon>Eurotiomycetidae</taxon>
        <taxon>Eurotiales</taxon>
        <taxon>Aspergillaceae</taxon>
        <taxon>Penicillium</taxon>
    </lineage>
</organism>